<organism evidence="2 3">
    <name type="scientific">Populus alba x Populus x berolinensis</name>
    <dbReference type="NCBI Taxonomy" id="444605"/>
    <lineage>
        <taxon>Eukaryota</taxon>
        <taxon>Viridiplantae</taxon>
        <taxon>Streptophyta</taxon>
        <taxon>Embryophyta</taxon>
        <taxon>Tracheophyta</taxon>
        <taxon>Spermatophyta</taxon>
        <taxon>Magnoliopsida</taxon>
        <taxon>eudicotyledons</taxon>
        <taxon>Gunneridae</taxon>
        <taxon>Pentapetalae</taxon>
        <taxon>rosids</taxon>
        <taxon>fabids</taxon>
        <taxon>Malpighiales</taxon>
        <taxon>Salicaceae</taxon>
        <taxon>Saliceae</taxon>
        <taxon>Populus</taxon>
    </lineage>
</organism>
<keyword evidence="1" id="KW-0175">Coiled coil</keyword>
<proteinExistence type="predicted"/>
<evidence type="ECO:0000256" key="1">
    <source>
        <dbReference type="SAM" id="Coils"/>
    </source>
</evidence>
<sequence length="258" mass="28883">MGSKLLDTQREVVLLDEFKLFGETIRLTSASKAVSEVQTLCVVETLLIMLSRGDSHSSLCHLCVEAAMKKLADPGSTAFDKHLAEHKATLDKLNKQYFDTLKELDAEKRRGKELEELEKVARSESLFGAPINELNVHELKMLRKSLEEIKENILKQIEKISADNENPISSSFANIAGVINPSAPLIVLYSSINSTDSVAMITQIGNREVNLVYEMENGEHFAPECIGRVNIYSIPESACILRRFSVGNDSYLEYQFTR</sequence>
<comment type="caution">
    <text evidence="2">The sequence shown here is derived from an EMBL/GenBank/DDBJ whole genome shotgun (WGS) entry which is preliminary data.</text>
</comment>
<reference evidence="2" key="1">
    <citation type="journal article" date="2023" name="Mol. Ecol. Resour.">
        <title>Chromosome-level genome assembly of a triploid poplar Populus alba 'Berolinensis'.</title>
        <authorList>
            <person name="Chen S."/>
            <person name="Yu Y."/>
            <person name="Wang X."/>
            <person name="Wang S."/>
            <person name="Zhang T."/>
            <person name="Zhou Y."/>
            <person name="He R."/>
            <person name="Meng N."/>
            <person name="Wang Y."/>
            <person name="Liu W."/>
            <person name="Liu Z."/>
            <person name="Liu J."/>
            <person name="Guo Q."/>
            <person name="Huang H."/>
            <person name="Sederoff R.R."/>
            <person name="Wang G."/>
            <person name="Qu G."/>
            <person name="Chen S."/>
        </authorList>
    </citation>
    <scope>NUCLEOTIDE SEQUENCE</scope>
    <source>
        <strain evidence="2">SC-2020</strain>
    </source>
</reference>
<feature type="coiled-coil region" evidence="1">
    <location>
        <begin position="136"/>
        <end position="163"/>
    </location>
</feature>
<protein>
    <submittedName>
        <fullName evidence="2">Uncharacterized protein</fullName>
    </submittedName>
</protein>
<name>A0AAD6Q1M4_9ROSI</name>
<evidence type="ECO:0000313" key="2">
    <source>
        <dbReference type="EMBL" id="KAJ6974495.1"/>
    </source>
</evidence>
<keyword evidence="3" id="KW-1185">Reference proteome</keyword>
<accession>A0AAD6Q1M4</accession>
<evidence type="ECO:0000313" key="3">
    <source>
        <dbReference type="Proteomes" id="UP001164929"/>
    </source>
</evidence>
<dbReference type="EMBL" id="JAQIZT010000013">
    <property type="protein sequence ID" value="KAJ6974495.1"/>
    <property type="molecule type" value="Genomic_DNA"/>
</dbReference>
<dbReference type="AlphaFoldDB" id="A0AAD6Q1M4"/>
<gene>
    <name evidence="2" type="ORF">NC653_030560</name>
</gene>
<dbReference type="Proteomes" id="UP001164929">
    <property type="component" value="Chromosome 13"/>
</dbReference>